<name>A0A7G1G895_9BACT</name>
<dbReference type="Proteomes" id="UP000516361">
    <property type="component" value="Chromosome"/>
</dbReference>
<sequence length="236" mass="28217">MKSKIVFILTSLFVFVIILILIGFQCKNYIYTHYVFDLKGSLKNIIENKKMDIDLENFNDKKIVVITEKSCKTREKIKNYPEKIITKTKFENNLLNYALEKFIKNGISENIIDKNIKKEEIQIINKEDIHLLKSQASFEIRYIIFGRVMKKEKNKYVEAYRTKLGTYTLKNIDTINRYTRFFYLKYPKFVNELINPKTKVFSIYTDTIHDLKGNTNKTHLDDLQYNFETLLKIVRF</sequence>
<evidence type="ECO:0000313" key="3">
    <source>
        <dbReference type="Proteomes" id="UP000516361"/>
    </source>
</evidence>
<evidence type="ECO:0000313" key="2">
    <source>
        <dbReference type="EMBL" id="BBE31133.1"/>
    </source>
</evidence>
<evidence type="ECO:0000256" key="1">
    <source>
        <dbReference type="SAM" id="Phobius"/>
    </source>
</evidence>
<keyword evidence="1" id="KW-0812">Transmembrane</keyword>
<dbReference type="RefSeq" id="WP_190613484.1">
    <property type="nucleotide sequence ID" value="NZ_AP018712.1"/>
</dbReference>
<dbReference type="KEGG" id="ocy:OSSY52_12740"/>
<keyword evidence="3" id="KW-1185">Reference proteome</keyword>
<dbReference type="InParanoid" id="A0A7G1G895"/>
<gene>
    <name evidence="2" type="ORF">OSSY52_12740</name>
</gene>
<feature type="transmembrane region" description="Helical" evidence="1">
    <location>
        <begin position="5"/>
        <end position="24"/>
    </location>
</feature>
<dbReference type="EMBL" id="AP018712">
    <property type="protein sequence ID" value="BBE31133.1"/>
    <property type="molecule type" value="Genomic_DNA"/>
</dbReference>
<dbReference type="AlphaFoldDB" id="A0A7G1G895"/>
<keyword evidence="1" id="KW-1133">Transmembrane helix</keyword>
<proteinExistence type="predicted"/>
<keyword evidence="1" id="KW-0472">Membrane</keyword>
<protein>
    <submittedName>
        <fullName evidence="2">Uncharacterized protein</fullName>
    </submittedName>
</protein>
<reference evidence="2 3" key="1">
    <citation type="submission" date="2018-06" db="EMBL/GenBank/DDBJ databases">
        <title>Genome sequencing of Oceanotoga sp. sy52.</title>
        <authorList>
            <person name="Mori K."/>
        </authorList>
    </citation>
    <scope>NUCLEOTIDE SEQUENCE [LARGE SCALE GENOMIC DNA]</scope>
    <source>
        <strain evidence="3">sy52</strain>
    </source>
</reference>
<organism evidence="2 3">
    <name type="scientific">Tepiditoga spiralis</name>
    <dbReference type="NCBI Taxonomy" id="2108365"/>
    <lineage>
        <taxon>Bacteria</taxon>
        <taxon>Thermotogati</taxon>
        <taxon>Thermotogota</taxon>
        <taxon>Thermotogae</taxon>
        <taxon>Petrotogales</taxon>
        <taxon>Petrotogaceae</taxon>
        <taxon>Tepiditoga</taxon>
    </lineage>
</organism>
<accession>A0A7G1G895</accession>